<evidence type="ECO:0000256" key="1">
    <source>
        <dbReference type="SAM" id="MobiDB-lite"/>
    </source>
</evidence>
<evidence type="ECO:0000313" key="3">
    <source>
        <dbReference type="EMBL" id="CAB4906950.1"/>
    </source>
</evidence>
<name>A0A6J6WXP8_9ZZZZ</name>
<protein>
    <submittedName>
        <fullName evidence="2">Unannotated protein</fullName>
    </submittedName>
</protein>
<gene>
    <name evidence="2" type="ORF">UFOPK2967_00867</name>
    <name evidence="3" type="ORF">UFOPK3587_00843</name>
</gene>
<dbReference type="EMBL" id="CAFBMN010000051">
    <property type="protein sequence ID" value="CAB4906950.1"/>
    <property type="molecule type" value="Genomic_DNA"/>
</dbReference>
<dbReference type="AlphaFoldDB" id="A0A6J6WXP8"/>
<evidence type="ECO:0000313" key="2">
    <source>
        <dbReference type="EMBL" id="CAB4789951.1"/>
    </source>
</evidence>
<sequence>MVATLLIALMPVSTPIAHADGCHDYPASVTPECVAQNLEEARLQNIAREEAARVEALAVIARAEAQRLADAQVNAARDSSYGATVQGCRDYPKSTTPECAAQNLEVERLASIDSAAKAKQDQSNADAKAEAQRLAQTQEADARDTLYGATIKGCRDFPKSTTPECAAQNLEVERLASIDNAAKAKQDEANVNAKAEAQRLAQTQEADAKAKAQRLADSETENEIKKVIRIKKSVTCVKGSKIRTVTAWAPTCPEGFKKKGLTKNA</sequence>
<organism evidence="2">
    <name type="scientific">freshwater metagenome</name>
    <dbReference type="NCBI Taxonomy" id="449393"/>
    <lineage>
        <taxon>unclassified sequences</taxon>
        <taxon>metagenomes</taxon>
        <taxon>ecological metagenomes</taxon>
    </lineage>
</organism>
<accession>A0A6J6WXP8</accession>
<feature type="region of interest" description="Disordered" evidence="1">
    <location>
        <begin position="115"/>
        <end position="138"/>
    </location>
</feature>
<reference evidence="2" key="1">
    <citation type="submission" date="2020-05" db="EMBL/GenBank/DDBJ databases">
        <authorList>
            <person name="Chiriac C."/>
            <person name="Salcher M."/>
            <person name="Ghai R."/>
            <person name="Kavagutti S V."/>
        </authorList>
    </citation>
    <scope>NUCLEOTIDE SEQUENCE</scope>
</reference>
<proteinExistence type="predicted"/>
<dbReference type="EMBL" id="CAFAAC010000062">
    <property type="protein sequence ID" value="CAB4789951.1"/>
    <property type="molecule type" value="Genomic_DNA"/>
</dbReference>